<gene>
    <name evidence="14" type="ORF">SAMN06265173_11111</name>
</gene>
<evidence type="ECO:0000256" key="13">
    <source>
        <dbReference type="RuleBase" id="RU362101"/>
    </source>
</evidence>
<dbReference type="GO" id="GO:0005886">
    <property type="term" value="C:plasma membrane"/>
    <property type="evidence" value="ECO:0007669"/>
    <property type="project" value="UniProtKB-SubCell"/>
</dbReference>
<dbReference type="AlphaFoldDB" id="A0A521DJS6"/>
<keyword evidence="7 13" id="KW-0812">Transmembrane</keyword>
<feature type="transmembrane region" description="Helical" evidence="13">
    <location>
        <begin position="142"/>
        <end position="163"/>
    </location>
</feature>
<keyword evidence="9" id="KW-0406">Ion transport</keyword>
<evidence type="ECO:0000256" key="8">
    <source>
        <dbReference type="ARBA" id="ARBA00022989"/>
    </source>
</evidence>
<organism evidence="14 15">
    <name type="scientific">Thalassovita litoralis</name>
    <dbReference type="NCBI Taxonomy" id="1010611"/>
    <lineage>
        <taxon>Bacteria</taxon>
        <taxon>Pseudomonadati</taxon>
        <taxon>Pseudomonadota</taxon>
        <taxon>Alphaproteobacteria</taxon>
        <taxon>Rhodobacterales</taxon>
        <taxon>Roseobacteraceae</taxon>
        <taxon>Thalassovita</taxon>
    </lineage>
</organism>
<evidence type="ECO:0000256" key="5">
    <source>
        <dbReference type="ARBA" id="ARBA00022475"/>
    </source>
</evidence>
<feature type="transmembrane region" description="Helical" evidence="13">
    <location>
        <begin position="210"/>
        <end position="233"/>
    </location>
</feature>
<keyword evidence="15" id="KW-1185">Reference proteome</keyword>
<dbReference type="InterPro" id="IPR051224">
    <property type="entry name" value="NiCoT_RcnA"/>
</dbReference>
<dbReference type="PANTHER" id="PTHR40659:SF1">
    <property type="entry name" value="NICKEL_COBALT EFFLUX SYSTEM RCNA"/>
    <property type="match status" value="1"/>
</dbReference>
<comment type="subcellular location">
    <subcellularLocation>
        <location evidence="2 13">Cell membrane</location>
        <topology evidence="2 13">Multi-pass membrane protein</topology>
    </subcellularLocation>
</comment>
<evidence type="ECO:0000256" key="11">
    <source>
        <dbReference type="ARBA" id="ARBA00023136"/>
    </source>
</evidence>
<evidence type="ECO:0000256" key="10">
    <source>
        <dbReference type="ARBA" id="ARBA00023112"/>
    </source>
</evidence>
<feature type="transmembrane region" description="Helical" evidence="13">
    <location>
        <begin position="239"/>
        <end position="266"/>
    </location>
</feature>
<keyword evidence="12" id="KW-0170">Cobalt</keyword>
<name>A0A521DJS6_9RHOB</name>
<feature type="transmembrane region" description="Helical" evidence="13">
    <location>
        <begin position="99"/>
        <end position="122"/>
    </location>
</feature>
<protein>
    <recommendedName>
        <fullName evidence="13">Nickel/cobalt efflux system</fullName>
    </recommendedName>
</protein>
<keyword evidence="6" id="KW-0533">Nickel</keyword>
<reference evidence="14 15" key="1">
    <citation type="submission" date="2017-05" db="EMBL/GenBank/DDBJ databases">
        <authorList>
            <person name="Varghese N."/>
            <person name="Submissions S."/>
        </authorList>
    </citation>
    <scope>NUCLEOTIDE SEQUENCE [LARGE SCALE GENOMIC DNA]</scope>
    <source>
        <strain evidence="14 15">DSM 29506</strain>
    </source>
</reference>
<evidence type="ECO:0000256" key="3">
    <source>
        <dbReference type="ARBA" id="ARBA00022426"/>
    </source>
</evidence>
<evidence type="ECO:0000256" key="4">
    <source>
        <dbReference type="ARBA" id="ARBA00022448"/>
    </source>
</evidence>
<keyword evidence="5" id="KW-1003">Cell membrane</keyword>
<keyword evidence="3" id="KW-0171">Cobalt transport</keyword>
<dbReference type="GO" id="GO:0032025">
    <property type="term" value="P:response to cobalt ion"/>
    <property type="evidence" value="ECO:0007669"/>
    <property type="project" value="TreeGrafter"/>
</dbReference>
<evidence type="ECO:0000313" key="14">
    <source>
        <dbReference type="EMBL" id="SMO71341.1"/>
    </source>
</evidence>
<evidence type="ECO:0000256" key="1">
    <source>
        <dbReference type="ARBA" id="ARBA00002510"/>
    </source>
</evidence>
<keyword evidence="10" id="KW-0921">Nickel transport</keyword>
<feature type="transmembrane region" description="Helical" evidence="13">
    <location>
        <begin position="61"/>
        <end position="79"/>
    </location>
</feature>
<feature type="transmembrane region" description="Helical" evidence="13">
    <location>
        <begin position="278"/>
        <end position="304"/>
    </location>
</feature>
<evidence type="ECO:0000256" key="6">
    <source>
        <dbReference type="ARBA" id="ARBA00022596"/>
    </source>
</evidence>
<dbReference type="GO" id="GO:0046583">
    <property type="term" value="F:monoatomic cation efflux transmembrane transporter activity"/>
    <property type="evidence" value="ECO:0007669"/>
    <property type="project" value="TreeGrafter"/>
</dbReference>
<accession>A0A521DJS6</accession>
<keyword evidence="11 13" id="KW-0472">Membrane</keyword>
<comment type="function">
    <text evidence="1">Efflux system for nickel and cobalt.</text>
</comment>
<dbReference type="GO" id="GO:0010045">
    <property type="term" value="P:response to nickel cation"/>
    <property type="evidence" value="ECO:0007669"/>
    <property type="project" value="TreeGrafter"/>
</dbReference>
<dbReference type="InterPro" id="IPR011541">
    <property type="entry name" value="Ni/Co_transpt_high_affinity"/>
</dbReference>
<dbReference type="GO" id="GO:0015099">
    <property type="term" value="F:nickel cation transmembrane transporter activity"/>
    <property type="evidence" value="ECO:0007669"/>
    <property type="project" value="UniProtKB-UniRule"/>
</dbReference>
<evidence type="ECO:0000256" key="2">
    <source>
        <dbReference type="ARBA" id="ARBA00004651"/>
    </source>
</evidence>
<dbReference type="PANTHER" id="PTHR40659">
    <property type="entry name" value="NICKEL/COBALT EFFLUX SYSTEM RCNA"/>
    <property type="match status" value="1"/>
</dbReference>
<evidence type="ECO:0000256" key="12">
    <source>
        <dbReference type="ARBA" id="ARBA00023285"/>
    </source>
</evidence>
<dbReference type="RefSeq" id="WP_142493300.1">
    <property type="nucleotide sequence ID" value="NZ_FXTO01000011.1"/>
</dbReference>
<keyword evidence="8 13" id="KW-1133">Transmembrane helix</keyword>
<sequence length="307" mass="32158">MSGRLTLLLPVLALGLMAALAIWLWPMGGMIQVERWATTGQREVQTAMAGALRRLKSGDPAAMTALLGLCFAYGFFHAAGPGHGKVLIGGYGLGRRVPLLRLSGLAVASSLAQAAAAVAMVYAGVFALNWTRERMVATAEAVLAPASYGLIAVVGLWLLLRGLGRLRKAIRARQPETHVHHHDHGGTCGCGHKHGPTAEEAAEVHSLREALILIGTVAIRPCTGALFLLILTWRMDLDWIGIAGAFAMGLGTASVTVAVAIGSVLLRESTLARTQQPGLLRLALPALEITAGALVALLSVNLMLTAL</sequence>
<dbReference type="Pfam" id="PF03824">
    <property type="entry name" value="NicO"/>
    <property type="match status" value="1"/>
</dbReference>
<dbReference type="GO" id="GO:0006824">
    <property type="term" value="P:cobalt ion transport"/>
    <property type="evidence" value="ECO:0007669"/>
    <property type="project" value="UniProtKB-KW"/>
</dbReference>
<dbReference type="OrthoDB" id="9812956at2"/>
<dbReference type="Proteomes" id="UP000316030">
    <property type="component" value="Unassembled WGS sequence"/>
</dbReference>
<evidence type="ECO:0000256" key="7">
    <source>
        <dbReference type="ARBA" id="ARBA00022692"/>
    </source>
</evidence>
<dbReference type="EMBL" id="FXTO01000011">
    <property type="protein sequence ID" value="SMO71341.1"/>
    <property type="molecule type" value="Genomic_DNA"/>
</dbReference>
<keyword evidence="4 13" id="KW-0813">Transport</keyword>
<comment type="similarity">
    <text evidence="13">Belongs to the NiCoT transporter (TC 2.A.52) family.</text>
</comment>
<evidence type="ECO:0000256" key="9">
    <source>
        <dbReference type="ARBA" id="ARBA00023065"/>
    </source>
</evidence>
<proteinExistence type="inferred from homology"/>
<evidence type="ECO:0000313" key="15">
    <source>
        <dbReference type="Proteomes" id="UP000316030"/>
    </source>
</evidence>